<dbReference type="InterPro" id="IPR003165">
    <property type="entry name" value="Piwi"/>
</dbReference>
<keyword evidence="4" id="KW-1185">Reference proteome</keyword>
<feature type="compositionally biased region" description="Low complexity" evidence="1">
    <location>
        <begin position="150"/>
        <end position="186"/>
    </location>
</feature>
<proteinExistence type="predicted"/>
<dbReference type="AlphaFoldDB" id="A0A6J1RI57"/>
<dbReference type="SUPFAM" id="SSF53098">
    <property type="entry name" value="Ribonuclease H-like"/>
    <property type="match status" value="1"/>
</dbReference>
<dbReference type="RefSeq" id="XP_024894018.1">
    <property type="nucleotide sequence ID" value="XM_025038250.1"/>
</dbReference>
<dbReference type="GeneID" id="112468876"/>
<reference evidence="5" key="1">
    <citation type="submission" date="2025-08" db="UniProtKB">
        <authorList>
            <consortium name="RefSeq"/>
        </authorList>
    </citation>
    <scope>IDENTIFICATION</scope>
    <source>
        <tissue evidence="5">Whole body</tissue>
    </source>
</reference>
<dbReference type="SUPFAM" id="SSF101690">
    <property type="entry name" value="PAZ domain"/>
    <property type="match status" value="1"/>
</dbReference>
<dbReference type="Pfam" id="PF02171">
    <property type="entry name" value="Piwi"/>
    <property type="match status" value="1"/>
</dbReference>
<dbReference type="Pfam" id="PF02170">
    <property type="entry name" value="PAZ"/>
    <property type="match status" value="1"/>
</dbReference>
<feature type="compositionally biased region" description="Low complexity" evidence="1">
    <location>
        <begin position="40"/>
        <end position="74"/>
    </location>
</feature>
<dbReference type="Gene3D" id="3.30.420.10">
    <property type="entry name" value="Ribonuclease H-like superfamily/Ribonuclease H"/>
    <property type="match status" value="1"/>
</dbReference>
<evidence type="ECO:0000259" key="2">
    <source>
        <dbReference type="PROSITE" id="PS50821"/>
    </source>
</evidence>
<dbReference type="PANTHER" id="PTHR22891">
    <property type="entry name" value="EUKARYOTIC TRANSLATION INITIATION FACTOR 2C"/>
    <property type="match status" value="1"/>
</dbReference>
<dbReference type="GO" id="GO:0034587">
    <property type="term" value="P:piRNA processing"/>
    <property type="evidence" value="ECO:0007669"/>
    <property type="project" value="UniProtKB-ARBA"/>
</dbReference>
<gene>
    <name evidence="5" type="primary">LOC112468876</name>
</gene>
<dbReference type="SMART" id="SM00950">
    <property type="entry name" value="Piwi"/>
    <property type="match status" value="1"/>
</dbReference>
<feature type="domain" description="Piwi" evidence="3">
    <location>
        <begin position="909"/>
        <end position="1213"/>
    </location>
</feature>
<accession>A0A6J1RI57</accession>
<dbReference type="Proteomes" id="UP000504618">
    <property type="component" value="Unplaced"/>
</dbReference>
<evidence type="ECO:0000313" key="5">
    <source>
        <dbReference type="RefSeq" id="XP_024894018.1"/>
    </source>
</evidence>
<name>A0A6J1RI57_9HYME</name>
<dbReference type="CDD" id="cd02846">
    <property type="entry name" value="PAZ_argonaute_like"/>
    <property type="match status" value="1"/>
</dbReference>
<dbReference type="Pfam" id="PF16488">
    <property type="entry name" value="ArgoL2"/>
    <property type="match status" value="1"/>
</dbReference>
<feature type="region of interest" description="Disordered" evidence="1">
    <location>
        <begin position="1"/>
        <end position="382"/>
    </location>
</feature>
<evidence type="ECO:0000259" key="3">
    <source>
        <dbReference type="PROSITE" id="PS50822"/>
    </source>
</evidence>
<dbReference type="InterPro" id="IPR003100">
    <property type="entry name" value="PAZ_dom"/>
</dbReference>
<dbReference type="CDD" id="cd04657">
    <property type="entry name" value="Piwi_ago-like"/>
    <property type="match status" value="1"/>
</dbReference>
<dbReference type="Pfam" id="PF16486">
    <property type="entry name" value="ArgoN"/>
    <property type="match status" value="1"/>
</dbReference>
<sequence length="1242" mass="141420">MTKKGKKKKQAAAAAAADVAAASTSQDEKKETSGQALPGSSQQESKAPQQQQKVAKGPQKQQSPPQQQQPPQLQGAWASRQQAPQPSQQVPQVQQQTAQVPWQQPQQAQVPQTAWVPQQQVSQSQLPQQQGAQGIQQPQQIPPTAWAPRQVPQSQLPQQQQQGAQGFQQPQQVPQVQQQTAQVPWQKSQQAQIPQTAWVPRQQVPQSQLPQQQQQTAWGPRQQAPQSQSLQHLQQVPQAAWGPRQQAPQSQSPQHPQQVPQTAWGPRQQAPQSQLPQHPQPVPQAAWGPQQQAPQSQLPQHPQQVPQTAWGPRQQAPQSQLPQHPQQTAWGSRQQVPQGQLPQQQQGAQRQQKASTEIGGAGDHRQVPTGGSGIHQQQPVSELGMTDPFRSQITEKSKMTSAQLTSYYNMIPKRTNPAKGGSVGVPVRVWTNMFKIIFDDKFITNAVHYDIDIKPYKEKEDKKKANKKELNLPKPLCRSIFEKCRNKHFKNRYPAYDGKKNAYSANDLPIDDMADVFEHENPEGRRNRYQIVIRKVATVDLSWIKNLRPGRLEERDQTSVQVLDIIMRHAPESQFITIGKSLYWDINENEPLGGGLALGRGGFMSGVLGWSPYLNVDVSHKGFTMKQRVLDYIAEVLRVREDNITYDDVMRESKIQSFLRGLKVTYEIPNVSRRTHRIIKLSHNDCNTEFKQESSDGTISKTTTIKKYFWESKKYNIRRANLPTLHVSTKSDGSEILLPIELCTIMPNQPIRKLDEEQTTNMIRKAATDAFTRKRRIEEAFSKIQVNGSPVMSREFHLSVRPEMEDVQARVLPAPELRYAKGKAQVRRGTWNIQPFNEAKHLEKSTWTIVNLSGMPNLEPTMREFALMLQATAKEVGMIIDQPRPFDHFRLNELDKITKFFIDNKKLKLIIVIIPNRTDVMYGKVKKITEMDVGVLTQCIKLQTLRRCQVATVRNILLKINSKLNGVNHIFDRMPACLNEKYPCMLVGADVTHPSPDSKDSPSIAAVAASRDKSAFRYNVALRLQQPKEEMILDLEEIILTQLRVYMQETKCCPKRIVYYRDGVSEGQLPQVMYYEIGAIKKAVTRFTRSGIEINCLVVQKRHHVRLFPKSKDIRDTEDTRNYNVKAGTIVDTTITHPEHIDFYLVSHASIQGTARPTKYRCIFNESNFTEDQIEELTYYLCHIYARCARAVSYPAPTYYAHLAAYRGRALIQGNRDFRLSDLEREQRNFIIRMGESPMFFV</sequence>
<dbReference type="InterPro" id="IPR032474">
    <property type="entry name" value="Argonaute_N"/>
</dbReference>
<dbReference type="InterPro" id="IPR036085">
    <property type="entry name" value="PAZ_dom_sf"/>
</dbReference>
<feature type="compositionally biased region" description="Low complexity" evidence="1">
    <location>
        <begin position="11"/>
        <end position="22"/>
    </location>
</feature>
<feature type="compositionally biased region" description="Low complexity" evidence="1">
    <location>
        <begin position="81"/>
        <end position="143"/>
    </location>
</feature>
<dbReference type="InterPro" id="IPR032472">
    <property type="entry name" value="ArgoL2"/>
</dbReference>
<feature type="compositionally biased region" description="Low complexity" evidence="1">
    <location>
        <begin position="243"/>
        <end position="261"/>
    </location>
</feature>
<protein>
    <submittedName>
        <fullName evidence="5">Protein argonaute-2-like</fullName>
    </submittedName>
</protein>
<dbReference type="InterPro" id="IPR012337">
    <property type="entry name" value="RNaseH-like_sf"/>
</dbReference>
<feature type="compositionally biased region" description="Low complexity" evidence="1">
    <location>
        <begin position="333"/>
        <end position="352"/>
    </location>
</feature>
<dbReference type="Gene3D" id="2.170.260.10">
    <property type="entry name" value="paz domain"/>
    <property type="match status" value="1"/>
</dbReference>
<organism evidence="4 5">
    <name type="scientific">Temnothorax curvispinosus</name>
    <dbReference type="NCBI Taxonomy" id="300111"/>
    <lineage>
        <taxon>Eukaryota</taxon>
        <taxon>Metazoa</taxon>
        <taxon>Ecdysozoa</taxon>
        <taxon>Arthropoda</taxon>
        <taxon>Hexapoda</taxon>
        <taxon>Insecta</taxon>
        <taxon>Pterygota</taxon>
        <taxon>Neoptera</taxon>
        <taxon>Endopterygota</taxon>
        <taxon>Hymenoptera</taxon>
        <taxon>Apocrita</taxon>
        <taxon>Aculeata</taxon>
        <taxon>Formicoidea</taxon>
        <taxon>Formicidae</taxon>
        <taxon>Myrmicinae</taxon>
        <taxon>Temnothorax</taxon>
    </lineage>
</organism>
<feature type="compositionally biased region" description="Low complexity" evidence="1">
    <location>
        <begin position="283"/>
        <end position="307"/>
    </location>
</feature>
<feature type="compositionally biased region" description="Polar residues" evidence="1">
    <location>
        <begin position="224"/>
        <end position="237"/>
    </location>
</feature>
<dbReference type="Gene3D" id="3.40.50.2300">
    <property type="match status" value="1"/>
</dbReference>
<dbReference type="OrthoDB" id="10252740at2759"/>
<evidence type="ECO:0000256" key="1">
    <source>
        <dbReference type="SAM" id="MobiDB-lite"/>
    </source>
</evidence>
<dbReference type="PROSITE" id="PS50821">
    <property type="entry name" value="PAZ"/>
    <property type="match status" value="1"/>
</dbReference>
<dbReference type="PROSITE" id="PS50822">
    <property type="entry name" value="PIWI"/>
    <property type="match status" value="1"/>
</dbReference>
<feature type="compositionally biased region" description="Low complexity" evidence="1">
    <location>
        <begin position="202"/>
        <end position="223"/>
    </location>
</feature>
<dbReference type="GO" id="GO:0003723">
    <property type="term" value="F:RNA binding"/>
    <property type="evidence" value="ECO:0007669"/>
    <property type="project" value="InterPro"/>
</dbReference>
<evidence type="ECO:0000313" key="4">
    <source>
        <dbReference type="Proteomes" id="UP000504618"/>
    </source>
</evidence>
<feature type="domain" description="PAZ" evidence="2">
    <location>
        <begin position="628"/>
        <end position="747"/>
    </location>
</feature>
<dbReference type="InterPro" id="IPR036397">
    <property type="entry name" value="RNaseH_sf"/>
</dbReference>
<feature type="compositionally biased region" description="Basic residues" evidence="1">
    <location>
        <begin position="1"/>
        <end position="10"/>
    </location>
</feature>
<feature type="compositionally biased region" description="Polar residues" evidence="1">
    <location>
        <begin position="315"/>
        <end position="332"/>
    </location>
</feature>
<dbReference type="InterPro" id="IPR045246">
    <property type="entry name" value="Piwi_ago-like"/>
</dbReference>